<dbReference type="AlphaFoldDB" id="A0A8V5GS48"/>
<proteinExistence type="predicted"/>
<evidence type="ECO:0000313" key="2">
    <source>
        <dbReference type="Proteomes" id="UP000694405"/>
    </source>
</evidence>
<sequence length="167" mass="17786">MVSLWCLWGLYGVCVALCPHSHCSQWGPYGVCGVPMVSVVSLWCPYGVSVALCPRSHSSQWGLYGVCVTHTLCPHSHSSQWGPYGVPMVSVLLSVPAAIALSGVPDVRPVLEHYALEEDPLAAFRRRRTQLEEVGGRGGSGGSVGAMGGLWVLRGGLWVLWGRSVGA</sequence>
<dbReference type="Ensembl" id="ENSMUNT00000034666.1">
    <property type="protein sequence ID" value="ENSMUNP00000025701.1"/>
    <property type="gene ID" value="ENSMUNG00000021677.1"/>
</dbReference>
<reference evidence="1" key="2">
    <citation type="submission" date="2025-08" db="UniProtKB">
        <authorList>
            <consortium name="Ensembl"/>
        </authorList>
    </citation>
    <scope>IDENTIFICATION</scope>
</reference>
<reference evidence="1" key="3">
    <citation type="submission" date="2025-09" db="UniProtKB">
        <authorList>
            <consortium name="Ensembl"/>
        </authorList>
    </citation>
    <scope>IDENTIFICATION</scope>
</reference>
<reference evidence="1" key="1">
    <citation type="submission" date="2020-03" db="EMBL/GenBank/DDBJ databases">
        <title>Melopsittacus undulatus (budgerigar) genome, bMelUnd1, maternal haplotype with Z.</title>
        <authorList>
            <person name="Gedman G."/>
            <person name="Mountcastle J."/>
            <person name="Haase B."/>
            <person name="Formenti G."/>
            <person name="Wright T."/>
            <person name="Apodaca J."/>
            <person name="Pelan S."/>
            <person name="Chow W."/>
            <person name="Rhie A."/>
            <person name="Howe K."/>
            <person name="Fedrigo O."/>
            <person name="Jarvis E.D."/>
        </authorList>
    </citation>
    <scope>NUCLEOTIDE SEQUENCE [LARGE SCALE GENOMIC DNA]</scope>
</reference>
<accession>A0A8V5GS48</accession>
<protein>
    <submittedName>
        <fullName evidence="1">Uncharacterized protein</fullName>
    </submittedName>
</protein>
<name>A0A8V5GS48_MELUD</name>
<keyword evidence="2" id="KW-1185">Reference proteome</keyword>
<dbReference type="Proteomes" id="UP000694405">
    <property type="component" value="Chromosome 24"/>
</dbReference>
<organism evidence="1 2">
    <name type="scientific">Melopsittacus undulatus</name>
    <name type="common">Budgerigar</name>
    <name type="synonym">Psittacus undulatus</name>
    <dbReference type="NCBI Taxonomy" id="13146"/>
    <lineage>
        <taxon>Eukaryota</taxon>
        <taxon>Metazoa</taxon>
        <taxon>Chordata</taxon>
        <taxon>Craniata</taxon>
        <taxon>Vertebrata</taxon>
        <taxon>Euteleostomi</taxon>
        <taxon>Archelosauria</taxon>
        <taxon>Archosauria</taxon>
        <taxon>Dinosauria</taxon>
        <taxon>Saurischia</taxon>
        <taxon>Theropoda</taxon>
        <taxon>Coelurosauria</taxon>
        <taxon>Aves</taxon>
        <taxon>Neognathae</taxon>
        <taxon>Neoaves</taxon>
        <taxon>Telluraves</taxon>
        <taxon>Australaves</taxon>
        <taxon>Psittaciformes</taxon>
        <taxon>Psittaculidae</taxon>
        <taxon>Melopsittacus</taxon>
    </lineage>
</organism>
<evidence type="ECO:0000313" key="1">
    <source>
        <dbReference type="Ensembl" id="ENSMUNP00000025701.1"/>
    </source>
</evidence>